<dbReference type="PROSITE" id="PS51485">
    <property type="entry name" value="PHYTOCYANIN"/>
    <property type="match status" value="1"/>
</dbReference>
<evidence type="ECO:0000259" key="1">
    <source>
        <dbReference type="PROSITE" id="PS51485"/>
    </source>
</evidence>
<feature type="domain" description="Phytocyanin" evidence="1">
    <location>
        <begin position="50"/>
        <end position="164"/>
    </location>
</feature>
<dbReference type="SUPFAM" id="SSF49503">
    <property type="entry name" value="Cupredoxins"/>
    <property type="match status" value="1"/>
</dbReference>
<dbReference type="PANTHER" id="PTHR34052">
    <property type="entry name" value="GLYCINE-RICH PROTEIN-LIKE"/>
    <property type="match status" value="1"/>
</dbReference>
<reference evidence="2 3" key="1">
    <citation type="journal article" date="2018" name="Science">
        <title>The opium poppy genome and morphinan production.</title>
        <authorList>
            <person name="Guo L."/>
            <person name="Winzer T."/>
            <person name="Yang X."/>
            <person name="Li Y."/>
            <person name="Ning Z."/>
            <person name="He Z."/>
            <person name="Teodor R."/>
            <person name="Lu Y."/>
            <person name="Bowser T.A."/>
            <person name="Graham I.A."/>
            <person name="Ye K."/>
        </authorList>
    </citation>
    <scope>NUCLEOTIDE SEQUENCE [LARGE SCALE GENOMIC DNA]</scope>
    <source>
        <strain evidence="3">cv. HN1</strain>
        <tissue evidence="2">Leaves</tissue>
    </source>
</reference>
<dbReference type="Gene3D" id="2.60.40.420">
    <property type="entry name" value="Cupredoxins - blue copper proteins"/>
    <property type="match status" value="1"/>
</dbReference>
<dbReference type="InterPro" id="IPR003245">
    <property type="entry name" value="Phytocyanin_dom"/>
</dbReference>
<dbReference type="Proteomes" id="UP000316621">
    <property type="component" value="Chromosome 1"/>
</dbReference>
<organism evidence="2 3">
    <name type="scientific">Papaver somniferum</name>
    <name type="common">Opium poppy</name>
    <dbReference type="NCBI Taxonomy" id="3469"/>
    <lineage>
        <taxon>Eukaryota</taxon>
        <taxon>Viridiplantae</taxon>
        <taxon>Streptophyta</taxon>
        <taxon>Embryophyta</taxon>
        <taxon>Tracheophyta</taxon>
        <taxon>Spermatophyta</taxon>
        <taxon>Magnoliopsida</taxon>
        <taxon>Ranunculales</taxon>
        <taxon>Papaveraceae</taxon>
        <taxon>Papaveroideae</taxon>
        <taxon>Papaver</taxon>
    </lineage>
</organism>
<evidence type="ECO:0000313" key="2">
    <source>
        <dbReference type="EMBL" id="RZC45558.1"/>
    </source>
</evidence>
<keyword evidence="3" id="KW-1185">Reference proteome</keyword>
<evidence type="ECO:0000313" key="3">
    <source>
        <dbReference type="Proteomes" id="UP000316621"/>
    </source>
</evidence>
<name>A0A4Y7IDH3_PAPSO</name>
<dbReference type="Gramene" id="RZC45558">
    <property type="protein sequence ID" value="RZC45558"/>
    <property type="gene ID" value="C5167_038498"/>
</dbReference>
<dbReference type="OMA" id="NEGLMRF"/>
<accession>A0A4Y7IDH3</accession>
<sequence length="170" mass="19309">MAAFSANQGIILLLAIVLTLSYSSMLAFGFPTINVTTPGHSFNNRNNRPRTINVGGSQNWRFGLNYTEWSIHNGPFFVKDTLVFKYEAPNATTPPHSVYLFRDYWSFRSCNLKRAKMVGNLNQGSGKGFKFVLQRFQPYFFACGERAGLHCNLGMMKFAVVPFPRWNNGY</sequence>
<proteinExistence type="predicted"/>
<dbReference type="GO" id="GO:0009055">
    <property type="term" value="F:electron transfer activity"/>
    <property type="evidence" value="ECO:0007669"/>
    <property type="project" value="InterPro"/>
</dbReference>
<dbReference type="EMBL" id="CM010715">
    <property type="protein sequence ID" value="RZC45558.1"/>
    <property type="molecule type" value="Genomic_DNA"/>
</dbReference>
<gene>
    <name evidence="2" type="ORF">C5167_038498</name>
</gene>
<dbReference type="AlphaFoldDB" id="A0A4Y7IDH3"/>
<protein>
    <recommendedName>
        <fullName evidence="1">Phytocyanin domain-containing protein</fullName>
    </recommendedName>
</protein>
<dbReference type="OrthoDB" id="1839683at2759"/>
<dbReference type="PANTHER" id="PTHR34052:SF1">
    <property type="entry name" value="OS06G0216700 PROTEIN"/>
    <property type="match status" value="1"/>
</dbReference>
<dbReference type="InterPro" id="IPR008972">
    <property type="entry name" value="Cupredoxin"/>
</dbReference>